<comment type="caution">
    <text evidence="1">The sequence shown here is derived from an EMBL/GenBank/DDBJ whole genome shotgun (WGS) entry which is preliminary data.</text>
</comment>
<sequence length="42" mass="4754">MGKNILIIVVLLFLAWLVATDRMPYLVDIGHEIAKHILPPTK</sequence>
<reference evidence="1 2" key="1">
    <citation type="submission" date="2013-02" db="EMBL/GenBank/DDBJ databases">
        <title>The Genome Sequence of Acinetobacter sp. NIPH 758.</title>
        <authorList>
            <consortium name="The Broad Institute Genome Sequencing Platform"/>
            <consortium name="The Broad Institute Genome Sequencing Center for Infectious Disease"/>
            <person name="Cerqueira G."/>
            <person name="Feldgarden M."/>
            <person name="Courvalin P."/>
            <person name="Perichon B."/>
            <person name="Grillot-Courvalin C."/>
            <person name="Clermont D."/>
            <person name="Rocha E."/>
            <person name="Yoon E.-J."/>
            <person name="Nemec A."/>
            <person name="Walker B."/>
            <person name="Young S.K."/>
            <person name="Zeng Q."/>
            <person name="Gargeya S."/>
            <person name="Fitzgerald M."/>
            <person name="Haas B."/>
            <person name="Abouelleil A."/>
            <person name="Alvarado L."/>
            <person name="Arachchi H.M."/>
            <person name="Berlin A.M."/>
            <person name="Chapman S.B."/>
            <person name="Dewar J."/>
            <person name="Goldberg J."/>
            <person name="Griggs A."/>
            <person name="Gujja S."/>
            <person name="Hansen M."/>
            <person name="Howarth C."/>
            <person name="Imamovic A."/>
            <person name="Larimer J."/>
            <person name="McCowan C."/>
            <person name="Murphy C."/>
            <person name="Neiman D."/>
            <person name="Pearson M."/>
            <person name="Priest M."/>
            <person name="Roberts A."/>
            <person name="Saif S."/>
            <person name="Shea T."/>
            <person name="Sisk P."/>
            <person name="Sykes S."/>
            <person name="Wortman J."/>
            <person name="Nusbaum C."/>
            <person name="Birren B."/>
        </authorList>
    </citation>
    <scope>NUCLEOTIDE SEQUENCE [LARGE SCALE GENOMIC DNA]</scope>
    <source>
        <strain evidence="1 2">NIPH 758</strain>
    </source>
</reference>
<protein>
    <submittedName>
        <fullName evidence="1">Uncharacterized protein</fullName>
    </submittedName>
</protein>
<evidence type="ECO:0000313" key="2">
    <source>
        <dbReference type="Proteomes" id="UP000013049"/>
    </source>
</evidence>
<proteinExistence type="predicted"/>
<evidence type="ECO:0000313" key="1">
    <source>
        <dbReference type="EMBL" id="ENU91589.1"/>
    </source>
</evidence>
<dbReference type="Proteomes" id="UP000013049">
    <property type="component" value="Unassembled WGS sequence"/>
</dbReference>
<organism evidence="1 2">
    <name type="scientific">Acinetobacter vivianii</name>
    <dbReference type="NCBI Taxonomy" id="1776742"/>
    <lineage>
        <taxon>Bacteria</taxon>
        <taxon>Pseudomonadati</taxon>
        <taxon>Pseudomonadota</taxon>
        <taxon>Gammaproteobacteria</taxon>
        <taxon>Moraxellales</taxon>
        <taxon>Moraxellaceae</taxon>
        <taxon>Acinetobacter</taxon>
    </lineage>
</organism>
<gene>
    <name evidence="1" type="ORF">F971_02681</name>
</gene>
<dbReference type="EMBL" id="APPC01000018">
    <property type="protein sequence ID" value="ENU91589.1"/>
    <property type="molecule type" value="Genomic_DNA"/>
</dbReference>
<accession>N8W9L3</accession>
<dbReference type="AlphaFoldDB" id="N8W9L3"/>
<name>N8W9L3_9GAMM</name>
<dbReference type="HOGENOM" id="CLU_3245865_0_0_6"/>